<accession>A0A8D8E435</accession>
<sequence>MTTVPILVQLLPGSPTTWSLPTFPHCYDGTSDQPAEAPLRLPAPGPTGHAVRVRAEKGHPQVQVGLRRPLSDRPQLGAQVAPQKVHPLVGVQSEKVHYRVRHGPGSRPVRVVRVRRGGRRRAR</sequence>
<organism evidence="2">
    <name type="scientific">Culex pipiens</name>
    <name type="common">House mosquito</name>
    <dbReference type="NCBI Taxonomy" id="7175"/>
    <lineage>
        <taxon>Eukaryota</taxon>
        <taxon>Metazoa</taxon>
        <taxon>Ecdysozoa</taxon>
        <taxon>Arthropoda</taxon>
        <taxon>Hexapoda</taxon>
        <taxon>Insecta</taxon>
        <taxon>Pterygota</taxon>
        <taxon>Neoptera</taxon>
        <taxon>Endopterygota</taxon>
        <taxon>Diptera</taxon>
        <taxon>Nematocera</taxon>
        <taxon>Culicoidea</taxon>
        <taxon>Culicidae</taxon>
        <taxon>Culicinae</taxon>
        <taxon>Culicini</taxon>
        <taxon>Culex</taxon>
        <taxon>Culex</taxon>
    </lineage>
</organism>
<dbReference type="EMBL" id="HBUE01189350">
    <property type="protein sequence ID" value="CAG6524274.1"/>
    <property type="molecule type" value="Transcribed_RNA"/>
</dbReference>
<evidence type="ECO:0000256" key="1">
    <source>
        <dbReference type="SAM" id="MobiDB-lite"/>
    </source>
</evidence>
<feature type="region of interest" description="Disordered" evidence="1">
    <location>
        <begin position="57"/>
        <end position="87"/>
    </location>
</feature>
<evidence type="ECO:0000313" key="2">
    <source>
        <dbReference type="EMBL" id="CAG6524274.1"/>
    </source>
</evidence>
<name>A0A8D8E435_CULPI</name>
<protein>
    <submittedName>
        <fullName evidence="2">(northern house mosquito) hypothetical protein</fullName>
    </submittedName>
</protein>
<feature type="region of interest" description="Disordered" evidence="1">
    <location>
        <begin position="100"/>
        <end position="123"/>
    </location>
</feature>
<dbReference type="AlphaFoldDB" id="A0A8D8E435"/>
<proteinExistence type="predicted"/>
<reference evidence="2" key="1">
    <citation type="submission" date="2021-05" db="EMBL/GenBank/DDBJ databases">
        <authorList>
            <person name="Alioto T."/>
            <person name="Alioto T."/>
            <person name="Gomez Garrido J."/>
        </authorList>
    </citation>
    <scope>NUCLEOTIDE SEQUENCE</scope>
</reference>
<dbReference type="EMBL" id="HBUE01295159">
    <property type="protein sequence ID" value="CAG6575955.1"/>
    <property type="molecule type" value="Transcribed_RNA"/>
</dbReference>